<dbReference type="Proteomes" id="UP000554482">
    <property type="component" value="Unassembled WGS sequence"/>
</dbReference>
<accession>A0A7J6UVP9</accession>
<name>A0A7J6UVP9_THATH</name>
<sequence>MIFLLGLSQRIVSEAKSDNQPLSQRLRRSSSSPMETSDFDLSGVQIDLTQFDDVSIEEDQPGDHLIVSSYEDSILEAELCCVETN</sequence>
<comment type="caution">
    <text evidence="2">The sequence shown here is derived from an EMBL/GenBank/DDBJ whole genome shotgun (WGS) entry which is preliminary data.</text>
</comment>
<reference evidence="2 3" key="1">
    <citation type="submission" date="2020-06" db="EMBL/GenBank/DDBJ databases">
        <title>Transcriptomic and genomic resources for Thalictrum thalictroides and T. hernandezii: Facilitating candidate gene discovery in an emerging model plant lineage.</title>
        <authorList>
            <person name="Arias T."/>
            <person name="Riano-Pachon D.M."/>
            <person name="Di Stilio V.S."/>
        </authorList>
    </citation>
    <scope>NUCLEOTIDE SEQUENCE [LARGE SCALE GENOMIC DNA]</scope>
    <source>
        <strain evidence="3">cv. WT478/WT964</strain>
        <tissue evidence="2">Leaves</tissue>
    </source>
</reference>
<feature type="compositionally biased region" description="Low complexity" evidence="1">
    <location>
        <begin position="20"/>
        <end position="33"/>
    </location>
</feature>
<evidence type="ECO:0000313" key="3">
    <source>
        <dbReference type="Proteomes" id="UP000554482"/>
    </source>
</evidence>
<feature type="region of interest" description="Disordered" evidence="1">
    <location>
        <begin position="16"/>
        <end position="38"/>
    </location>
</feature>
<gene>
    <name evidence="2" type="ORF">FRX31_034131</name>
</gene>
<evidence type="ECO:0000313" key="2">
    <source>
        <dbReference type="EMBL" id="KAF5176282.1"/>
    </source>
</evidence>
<dbReference type="EMBL" id="JABWDY010042979">
    <property type="protein sequence ID" value="KAF5176282.1"/>
    <property type="molecule type" value="Genomic_DNA"/>
</dbReference>
<proteinExistence type="predicted"/>
<keyword evidence="3" id="KW-1185">Reference proteome</keyword>
<organism evidence="2 3">
    <name type="scientific">Thalictrum thalictroides</name>
    <name type="common">Rue-anemone</name>
    <name type="synonym">Anemone thalictroides</name>
    <dbReference type="NCBI Taxonomy" id="46969"/>
    <lineage>
        <taxon>Eukaryota</taxon>
        <taxon>Viridiplantae</taxon>
        <taxon>Streptophyta</taxon>
        <taxon>Embryophyta</taxon>
        <taxon>Tracheophyta</taxon>
        <taxon>Spermatophyta</taxon>
        <taxon>Magnoliopsida</taxon>
        <taxon>Ranunculales</taxon>
        <taxon>Ranunculaceae</taxon>
        <taxon>Thalictroideae</taxon>
        <taxon>Thalictrum</taxon>
    </lineage>
</organism>
<evidence type="ECO:0000256" key="1">
    <source>
        <dbReference type="SAM" id="MobiDB-lite"/>
    </source>
</evidence>
<dbReference type="AlphaFoldDB" id="A0A7J6UVP9"/>
<protein>
    <submittedName>
        <fullName evidence="2">Uncharacterized protein</fullName>
    </submittedName>
</protein>